<comment type="caution">
    <text evidence="8">The sequence shown here is derived from an EMBL/GenBank/DDBJ whole genome shotgun (WGS) entry which is preliminary data.</text>
</comment>
<gene>
    <name evidence="8" type="ORF">A4H34_04935</name>
</gene>
<accession>A0A179B5G0</accession>
<evidence type="ECO:0000256" key="2">
    <source>
        <dbReference type="ARBA" id="ARBA00009399"/>
    </source>
</evidence>
<dbReference type="PANTHER" id="PTHR38459">
    <property type="entry name" value="PROPHAGE BACTOPRENOL-LINKED GLUCOSE TRANSLOCASE HOMOLOG"/>
    <property type="match status" value="1"/>
</dbReference>
<feature type="transmembrane region" description="Helical" evidence="6">
    <location>
        <begin position="84"/>
        <end position="102"/>
    </location>
</feature>
<feature type="domain" description="GtrA/DPMS transmembrane" evidence="7">
    <location>
        <begin position="20"/>
        <end position="133"/>
    </location>
</feature>
<organism evidence="8 9">
    <name type="scientific">Peptidiphaga gingivicola</name>
    <dbReference type="NCBI Taxonomy" id="2741497"/>
    <lineage>
        <taxon>Bacteria</taxon>
        <taxon>Bacillati</taxon>
        <taxon>Actinomycetota</taxon>
        <taxon>Actinomycetes</taxon>
        <taxon>Actinomycetales</taxon>
        <taxon>Actinomycetaceae</taxon>
        <taxon>Peptidiphaga</taxon>
    </lineage>
</organism>
<dbReference type="GO" id="GO:0005886">
    <property type="term" value="C:plasma membrane"/>
    <property type="evidence" value="ECO:0007669"/>
    <property type="project" value="TreeGrafter"/>
</dbReference>
<dbReference type="Pfam" id="PF04138">
    <property type="entry name" value="GtrA_DPMS_TM"/>
    <property type="match status" value="1"/>
</dbReference>
<dbReference type="PANTHER" id="PTHR38459:SF1">
    <property type="entry name" value="PROPHAGE BACTOPRENOL-LINKED GLUCOSE TRANSLOCASE HOMOLOG"/>
    <property type="match status" value="1"/>
</dbReference>
<comment type="subcellular location">
    <subcellularLocation>
        <location evidence="1">Membrane</location>
        <topology evidence="1">Multi-pass membrane protein</topology>
    </subcellularLocation>
</comment>
<dbReference type="GO" id="GO:0000271">
    <property type="term" value="P:polysaccharide biosynthetic process"/>
    <property type="evidence" value="ECO:0007669"/>
    <property type="project" value="InterPro"/>
</dbReference>
<keyword evidence="4 6" id="KW-1133">Transmembrane helix</keyword>
<evidence type="ECO:0000259" key="7">
    <source>
        <dbReference type="Pfam" id="PF04138"/>
    </source>
</evidence>
<evidence type="ECO:0000256" key="1">
    <source>
        <dbReference type="ARBA" id="ARBA00004141"/>
    </source>
</evidence>
<sequence length="148" mass="16575">MGGEQSPRAGAWATLLTAGKYLFFGGTAFALDLTLLSVLISTLGCPAWFSAAVAFAVSTVFAFFTQMRYTFRSNASTRGAMVRYGILLAANMVFTAAVVDRFDSWWDAYVQGKIFSTGITTLWNYFIMKHWVFPRREEGSGRRRRPRP</sequence>
<dbReference type="InterPro" id="IPR051401">
    <property type="entry name" value="GtrA_CellWall_Glycosyl"/>
</dbReference>
<dbReference type="EMBL" id="LVZK01000001">
    <property type="protein sequence ID" value="OAP86483.1"/>
    <property type="molecule type" value="Genomic_DNA"/>
</dbReference>
<evidence type="ECO:0000313" key="8">
    <source>
        <dbReference type="EMBL" id="OAP86483.1"/>
    </source>
</evidence>
<name>A0A179B5G0_9ACTO</name>
<dbReference type="InterPro" id="IPR007267">
    <property type="entry name" value="GtrA_DPMS_TM"/>
</dbReference>
<dbReference type="OrthoDB" id="2082501at2"/>
<evidence type="ECO:0000256" key="3">
    <source>
        <dbReference type="ARBA" id="ARBA00022692"/>
    </source>
</evidence>
<proteinExistence type="inferred from homology"/>
<keyword evidence="3 6" id="KW-0812">Transmembrane</keyword>
<evidence type="ECO:0000313" key="9">
    <source>
        <dbReference type="Proteomes" id="UP000078368"/>
    </source>
</evidence>
<evidence type="ECO:0000256" key="6">
    <source>
        <dbReference type="SAM" id="Phobius"/>
    </source>
</evidence>
<evidence type="ECO:0000256" key="5">
    <source>
        <dbReference type="ARBA" id="ARBA00023136"/>
    </source>
</evidence>
<feature type="transmembrane region" description="Helical" evidence="6">
    <location>
        <begin position="108"/>
        <end position="127"/>
    </location>
</feature>
<dbReference type="STRING" id="1823756.A4H34_04935"/>
<reference evidence="8 9" key="1">
    <citation type="submission" date="2016-04" db="EMBL/GenBank/DDBJ databases">
        <title>Peptidophaga gingivicola gen. nov., sp. nov., isolated from human subgingival plaque.</title>
        <authorList>
            <person name="Beall C.J."/>
            <person name="Mokrzan E.M."/>
            <person name="Griffen A.L."/>
            <person name="Leys E.J."/>
        </authorList>
    </citation>
    <scope>NUCLEOTIDE SEQUENCE [LARGE SCALE GENOMIC DNA]</scope>
    <source>
        <strain evidence="8 9">BA112</strain>
    </source>
</reference>
<keyword evidence="5 6" id="KW-0472">Membrane</keyword>
<keyword evidence="9" id="KW-1185">Reference proteome</keyword>
<dbReference type="RefSeq" id="WP_064231275.1">
    <property type="nucleotide sequence ID" value="NZ_LVZK01000001.1"/>
</dbReference>
<evidence type="ECO:0000256" key="4">
    <source>
        <dbReference type="ARBA" id="ARBA00022989"/>
    </source>
</evidence>
<feature type="transmembrane region" description="Helical" evidence="6">
    <location>
        <begin position="46"/>
        <end position="64"/>
    </location>
</feature>
<dbReference type="AlphaFoldDB" id="A0A179B5G0"/>
<dbReference type="Proteomes" id="UP000078368">
    <property type="component" value="Unassembled WGS sequence"/>
</dbReference>
<comment type="similarity">
    <text evidence="2">Belongs to the GtrA family.</text>
</comment>
<protein>
    <recommendedName>
        <fullName evidence="7">GtrA/DPMS transmembrane domain-containing protein</fullName>
    </recommendedName>
</protein>
<feature type="transmembrane region" description="Helical" evidence="6">
    <location>
        <begin position="21"/>
        <end position="40"/>
    </location>
</feature>